<protein>
    <recommendedName>
        <fullName evidence="4">3D domain-containing protein</fullName>
    </recommendedName>
</protein>
<evidence type="ECO:0000313" key="3">
    <source>
        <dbReference type="Proteomes" id="UP000596742"/>
    </source>
</evidence>
<sequence length="141" mass="15669">MMLTKILVAVCFSVVASDTLDCSGRHRYSSHGTGYYPAADATGGGFYDRLGHPLHTLQDFLEGKAQWVSVAMDRYAHILYGKSLCIPQLNHKYNRIIPFKVVDSGSAVDHKGYGRIDICTRSQHDSYDSTINGPLTLVFRI</sequence>
<accession>A0A8B6HH30</accession>
<comment type="caution">
    <text evidence="2">The sequence shown here is derived from an EMBL/GenBank/DDBJ whole genome shotgun (WGS) entry which is preliminary data.</text>
</comment>
<keyword evidence="3" id="KW-1185">Reference proteome</keyword>
<dbReference type="EMBL" id="UYJE01010034">
    <property type="protein sequence ID" value="VDI79102.1"/>
    <property type="molecule type" value="Genomic_DNA"/>
</dbReference>
<organism evidence="2 3">
    <name type="scientific">Mytilus galloprovincialis</name>
    <name type="common">Mediterranean mussel</name>
    <dbReference type="NCBI Taxonomy" id="29158"/>
    <lineage>
        <taxon>Eukaryota</taxon>
        <taxon>Metazoa</taxon>
        <taxon>Spiralia</taxon>
        <taxon>Lophotrochozoa</taxon>
        <taxon>Mollusca</taxon>
        <taxon>Bivalvia</taxon>
        <taxon>Autobranchia</taxon>
        <taxon>Pteriomorphia</taxon>
        <taxon>Mytilida</taxon>
        <taxon>Mytiloidea</taxon>
        <taxon>Mytilidae</taxon>
        <taxon>Mytilinae</taxon>
        <taxon>Mytilus</taxon>
    </lineage>
</organism>
<proteinExistence type="predicted"/>
<dbReference type="OrthoDB" id="7752123at2759"/>
<gene>
    <name evidence="2" type="ORF">MGAL_10B039529</name>
</gene>
<dbReference type="Proteomes" id="UP000596742">
    <property type="component" value="Unassembled WGS sequence"/>
</dbReference>
<evidence type="ECO:0008006" key="4">
    <source>
        <dbReference type="Google" id="ProtNLM"/>
    </source>
</evidence>
<feature type="chain" id="PRO_5032389262" description="3D domain-containing protein" evidence="1">
    <location>
        <begin position="18"/>
        <end position="141"/>
    </location>
</feature>
<evidence type="ECO:0000256" key="1">
    <source>
        <dbReference type="SAM" id="SignalP"/>
    </source>
</evidence>
<dbReference type="AlphaFoldDB" id="A0A8B6HH30"/>
<name>A0A8B6HH30_MYTGA</name>
<keyword evidence="1" id="KW-0732">Signal</keyword>
<feature type="signal peptide" evidence="1">
    <location>
        <begin position="1"/>
        <end position="17"/>
    </location>
</feature>
<evidence type="ECO:0000313" key="2">
    <source>
        <dbReference type="EMBL" id="VDI79102.1"/>
    </source>
</evidence>
<reference evidence="2" key="1">
    <citation type="submission" date="2018-11" db="EMBL/GenBank/DDBJ databases">
        <authorList>
            <person name="Alioto T."/>
            <person name="Alioto T."/>
        </authorList>
    </citation>
    <scope>NUCLEOTIDE SEQUENCE</scope>
</reference>